<organism evidence="2 3">
    <name type="scientific">Ziziphus jujuba</name>
    <name type="common">Chinese jujube</name>
    <name type="synonym">Ziziphus sativa</name>
    <dbReference type="NCBI Taxonomy" id="326968"/>
    <lineage>
        <taxon>Eukaryota</taxon>
        <taxon>Viridiplantae</taxon>
        <taxon>Streptophyta</taxon>
        <taxon>Embryophyta</taxon>
        <taxon>Tracheophyta</taxon>
        <taxon>Spermatophyta</taxon>
        <taxon>Magnoliopsida</taxon>
        <taxon>eudicotyledons</taxon>
        <taxon>Gunneridae</taxon>
        <taxon>Pentapetalae</taxon>
        <taxon>rosids</taxon>
        <taxon>fabids</taxon>
        <taxon>Rosales</taxon>
        <taxon>Rhamnaceae</taxon>
        <taxon>Paliureae</taxon>
        <taxon>Ziziphus</taxon>
    </lineage>
</organism>
<gene>
    <name evidence="3" type="primary">LOC112492991</name>
</gene>
<dbReference type="RefSeq" id="XP_048337404.2">
    <property type="nucleotide sequence ID" value="XM_048481447.2"/>
</dbReference>
<name>A0ABM3IXG5_ZIZJJ</name>
<reference evidence="3" key="1">
    <citation type="submission" date="2025-08" db="UniProtKB">
        <authorList>
            <consortium name="RefSeq"/>
        </authorList>
    </citation>
    <scope>IDENTIFICATION</scope>
    <source>
        <tissue evidence="3">Seedling</tissue>
    </source>
</reference>
<protein>
    <submittedName>
        <fullName evidence="3">Uncharacterized protein LOC112492991</fullName>
    </submittedName>
</protein>
<dbReference type="GeneID" id="112492991"/>
<proteinExistence type="predicted"/>
<evidence type="ECO:0000256" key="1">
    <source>
        <dbReference type="SAM" id="MobiDB-lite"/>
    </source>
</evidence>
<feature type="region of interest" description="Disordered" evidence="1">
    <location>
        <begin position="282"/>
        <end position="301"/>
    </location>
</feature>
<feature type="compositionally biased region" description="Low complexity" evidence="1">
    <location>
        <begin position="116"/>
        <end position="128"/>
    </location>
</feature>
<keyword evidence="2" id="KW-1185">Reference proteome</keyword>
<evidence type="ECO:0000313" key="2">
    <source>
        <dbReference type="Proteomes" id="UP001652623"/>
    </source>
</evidence>
<feature type="compositionally biased region" description="Polar residues" evidence="1">
    <location>
        <begin position="89"/>
        <end position="115"/>
    </location>
</feature>
<sequence>MSSFGNLDDFEGSFSFSTTAGSNFNSEDEDADDNEYIEIALDHHHHHHHHNQSKHHQREEDDLDYFRISFSSPASPPFPELIISESDRTTQTLPNPKTTQPITFSDDSAIYTPTPSSSSSSSLSACSSSSGFYNTRRRRILDSLLLSFRVPSPESFSAKGSGGGDENQKQSQLSIHHADNGDPLRNSNTRKFASSKFKTSATMNNSSGIMKLFIKLRGIKIASIVKPRRVGVAAVVPPQGTPDNNNNINIGYNIYNKKTSCETVDYNRRLIKPLDKRLLQRNKDQMTSSKIKSSRDQVGEKSSRVLEMNMGAVRGALEAMGIAINGRKDRKTRSCPSSIKSSPLHEGVPSDQYCYYKSYSRENSIQSAIAHCKTSFARSTLSDDFSF</sequence>
<dbReference type="Proteomes" id="UP001652623">
    <property type="component" value="Chromosome 9"/>
</dbReference>
<evidence type="ECO:0000313" key="3">
    <source>
        <dbReference type="RefSeq" id="XP_048337404.2"/>
    </source>
</evidence>
<feature type="region of interest" description="Disordered" evidence="1">
    <location>
        <begin position="154"/>
        <end position="189"/>
    </location>
</feature>
<accession>A0ABM3IXG5</accession>
<feature type="region of interest" description="Disordered" evidence="1">
    <location>
        <begin position="86"/>
        <end position="128"/>
    </location>
</feature>